<dbReference type="SUPFAM" id="SSF56112">
    <property type="entry name" value="Protein kinase-like (PK-like)"/>
    <property type="match status" value="1"/>
</dbReference>
<dbReference type="InterPro" id="IPR051681">
    <property type="entry name" value="Ser/Thr_Kinases-Pseudokinases"/>
</dbReference>
<evidence type="ECO:0000313" key="2">
    <source>
        <dbReference type="EnsemblPlants" id="Kaladp0008s0123.1.v1.1"/>
    </source>
</evidence>
<dbReference type="Pfam" id="PF07714">
    <property type="entry name" value="PK_Tyr_Ser-Thr"/>
    <property type="match status" value="1"/>
</dbReference>
<keyword evidence="3" id="KW-1185">Reference proteome</keyword>
<protein>
    <recommendedName>
        <fullName evidence="1">Protein kinase domain-containing protein</fullName>
    </recommendedName>
</protein>
<feature type="domain" description="Protein kinase" evidence="1">
    <location>
        <begin position="49"/>
        <end position="311"/>
    </location>
</feature>
<dbReference type="Proteomes" id="UP000594263">
    <property type="component" value="Unplaced"/>
</dbReference>
<dbReference type="InterPro" id="IPR008271">
    <property type="entry name" value="Ser/Thr_kinase_AS"/>
</dbReference>
<dbReference type="SMART" id="SM00220">
    <property type="entry name" value="S_TKc"/>
    <property type="match status" value="1"/>
</dbReference>
<dbReference type="OMA" id="MNMIVPF"/>
<dbReference type="GO" id="GO:0005524">
    <property type="term" value="F:ATP binding"/>
    <property type="evidence" value="ECO:0007669"/>
    <property type="project" value="InterPro"/>
</dbReference>
<dbReference type="PROSITE" id="PS50011">
    <property type="entry name" value="PROTEIN_KINASE_DOM"/>
    <property type="match status" value="1"/>
</dbReference>
<dbReference type="Gene3D" id="1.10.510.10">
    <property type="entry name" value="Transferase(Phosphotransferase) domain 1"/>
    <property type="match status" value="1"/>
</dbReference>
<name>A0A7N0RBQ9_KALFE</name>
<dbReference type="InterPro" id="IPR011009">
    <property type="entry name" value="Kinase-like_dom_sf"/>
</dbReference>
<evidence type="ECO:0000313" key="3">
    <source>
        <dbReference type="Proteomes" id="UP000594263"/>
    </source>
</evidence>
<dbReference type="PANTHER" id="PTHR44329">
    <property type="entry name" value="SERINE/THREONINE-PROTEIN KINASE TNNI3K-RELATED"/>
    <property type="match status" value="1"/>
</dbReference>
<dbReference type="GO" id="GO:0004674">
    <property type="term" value="F:protein serine/threonine kinase activity"/>
    <property type="evidence" value="ECO:0007669"/>
    <property type="project" value="TreeGrafter"/>
</dbReference>
<proteinExistence type="predicted"/>
<dbReference type="PANTHER" id="PTHR44329:SF84">
    <property type="entry name" value="PROTEIN KINASE LIKE PROTEIN"/>
    <property type="match status" value="1"/>
</dbReference>
<dbReference type="InterPro" id="IPR001245">
    <property type="entry name" value="Ser-Thr/Tyr_kinase_cat_dom"/>
</dbReference>
<sequence>MADVGGSDEDLFELPVSDDGGGAAGLRFSDSDRLMYSIDRSLLIDATRLKICAVISESPNSVVYEGLYNSFPVAIKRVQQKKSLIASCESKCNFHREVMMLSRVNHENIIKLIGACVEPSMMIITELMRGGTLQKFLWGMRPECPDLKLSISFALEISRVMDYLHGLGIIHRDLKPSNLLLTEDKKRIKLADFGLAREETADEMTSEAGTYRWMAPELFSKEILLKGVKKHYDHKADVYSFSMVFWELLTNETPFKGMNEILVAYAASKKQRPSIEKIPKEIVPLMESCWAEDSSMRPEFAEITKTLSVFLQQLCSTQEAPPPLEMRRLSTKSDSTDTSYLACRVGEKRKKAGNWKLFMKCFQSGYASN</sequence>
<dbReference type="PROSITE" id="PS00108">
    <property type="entry name" value="PROTEIN_KINASE_ST"/>
    <property type="match status" value="1"/>
</dbReference>
<reference evidence="2" key="1">
    <citation type="submission" date="2021-01" db="UniProtKB">
        <authorList>
            <consortium name="EnsemblPlants"/>
        </authorList>
    </citation>
    <scope>IDENTIFICATION</scope>
</reference>
<evidence type="ECO:0000259" key="1">
    <source>
        <dbReference type="PROSITE" id="PS50011"/>
    </source>
</evidence>
<dbReference type="InterPro" id="IPR000719">
    <property type="entry name" value="Prot_kinase_dom"/>
</dbReference>
<dbReference type="Gramene" id="Kaladp0008s0123.1.v1.1">
    <property type="protein sequence ID" value="Kaladp0008s0123.1.v1.1"/>
    <property type="gene ID" value="Kaladp0008s0123.v1.1"/>
</dbReference>
<accession>A0A7N0RBQ9</accession>
<dbReference type="PRINTS" id="PR00109">
    <property type="entry name" value="TYRKINASE"/>
</dbReference>
<organism evidence="2 3">
    <name type="scientific">Kalanchoe fedtschenkoi</name>
    <name type="common">Lavender scallops</name>
    <name type="synonym">South American air plant</name>
    <dbReference type="NCBI Taxonomy" id="63787"/>
    <lineage>
        <taxon>Eukaryota</taxon>
        <taxon>Viridiplantae</taxon>
        <taxon>Streptophyta</taxon>
        <taxon>Embryophyta</taxon>
        <taxon>Tracheophyta</taxon>
        <taxon>Spermatophyta</taxon>
        <taxon>Magnoliopsida</taxon>
        <taxon>eudicotyledons</taxon>
        <taxon>Gunneridae</taxon>
        <taxon>Pentapetalae</taxon>
        <taxon>Saxifragales</taxon>
        <taxon>Crassulaceae</taxon>
        <taxon>Kalanchoe</taxon>
    </lineage>
</organism>
<dbReference type="CDD" id="cd13999">
    <property type="entry name" value="STKc_MAP3K-like"/>
    <property type="match status" value="1"/>
</dbReference>
<dbReference type="EnsemblPlants" id="Kaladp0008s0123.1.v1.1">
    <property type="protein sequence ID" value="Kaladp0008s0123.1.v1.1"/>
    <property type="gene ID" value="Kaladp0008s0123.v1.1"/>
</dbReference>
<dbReference type="AlphaFoldDB" id="A0A7N0RBQ9"/>